<sequence length="88" mass="10006">MYVNQMQLEHEERKALTSSQNVNSLSLELSSILGLEEMEAHVYINLLRIGPISASALAKEIDVERTKTYRTIEKLLNQQSIRDFLGVS</sequence>
<feature type="domain" description="Transcription regulator TrmB N-terminal" evidence="1">
    <location>
        <begin position="29"/>
        <end position="78"/>
    </location>
</feature>
<dbReference type="SUPFAM" id="SSF46785">
    <property type="entry name" value="Winged helix' DNA-binding domain"/>
    <property type="match status" value="1"/>
</dbReference>
<evidence type="ECO:0000259" key="1">
    <source>
        <dbReference type="Pfam" id="PF01978"/>
    </source>
</evidence>
<evidence type="ECO:0000313" key="2">
    <source>
        <dbReference type="EMBL" id="KKK77806.1"/>
    </source>
</evidence>
<organism evidence="2">
    <name type="scientific">marine sediment metagenome</name>
    <dbReference type="NCBI Taxonomy" id="412755"/>
    <lineage>
        <taxon>unclassified sequences</taxon>
        <taxon>metagenomes</taxon>
        <taxon>ecological metagenomes</taxon>
    </lineage>
</organism>
<dbReference type="EMBL" id="LAZR01054777">
    <property type="protein sequence ID" value="KKK77806.1"/>
    <property type="molecule type" value="Genomic_DNA"/>
</dbReference>
<name>A0A0F9AZM0_9ZZZZ</name>
<gene>
    <name evidence="2" type="ORF">LCGC14_2849900</name>
</gene>
<comment type="caution">
    <text evidence="2">The sequence shown here is derived from an EMBL/GenBank/DDBJ whole genome shotgun (WGS) entry which is preliminary data.</text>
</comment>
<dbReference type="InterPro" id="IPR036390">
    <property type="entry name" value="WH_DNA-bd_sf"/>
</dbReference>
<dbReference type="InterPro" id="IPR002831">
    <property type="entry name" value="Tscrpt_reg_TrmB_N"/>
</dbReference>
<accession>A0A0F9AZM0</accession>
<dbReference type="InterPro" id="IPR036388">
    <property type="entry name" value="WH-like_DNA-bd_sf"/>
</dbReference>
<dbReference type="Pfam" id="PF01978">
    <property type="entry name" value="TrmB"/>
    <property type="match status" value="1"/>
</dbReference>
<dbReference type="Gene3D" id="1.10.10.10">
    <property type="entry name" value="Winged helix-like DNA-binding domain superfamily/Winged helix DNA-binding domain"/>
    <property type="match status" value="1"/>
</dbReference>
<protein>
    <recommendedName>
        <fullName evidence="1">Transcription regulator TrmB N-terminal domain-containing protein</fullName>
    </recommendedName>
</protein>
<proteinExistence type="predicted"/>
<dbReference type="AlphaFoldDB" id="A0A0F9AZM0"/>
<reference evidence="2" key="1">
    <citation type="journal article" date="2015" name="Nature">
        <title>Complex archaea that bridge the gap between prokaryotes and eukaryotes.</title>
        <authorList>
            <person name="Spang A."/>
            <person name="Saw J.H."/>
            <person name="Jorgensen S.L."/>
            <person name="Zaremba-Niedzwiedzka K."/>
            <person name="Martijn J."/>
            <person name="Lind A.E."/>
            <person name="van Eijk R."/>
            <person name="Schleper C."/>
            <person name="Guy L."/>
            <person name="Ettema T.J."/>
        </authorList>
    </citation>
    <scope>NUCLEOTIDE SEQUENCE</scope>
</reference>